<protein>
    <recommendedName>
        <fullName evidence="2">Outer membrane protein beta-barrel domain-containing protein</fullName>
    </recommendedName>
</protein>
<feature type="domain" description="Outer membrane protein beta-barrel" evidence="2">
    <location>
        <begin position="51"/>
        <end position="207"/>
    </location>
</feature>
<evidence type="ECO:0000313" key="3">
    <source>
        <dbReference type="EMBL" id="SUB79754.1"/>
    </source>
</evidence>
<reference evidence="3 4" key="1">
    <citation type="submission" date="2018-06" db="EMBL/GenBank/DDBJ databases">
        <authorList>
            <consortium name="Pathogen Informatics"/>
            <person name="Doyle S."/>
        </authorList>
    </citation>
    <scope>NUCLEOTIDE SEQUENCE [LARGE SCALE GENOMIC DNA]</scope>
    <source>
        <strain evidence="3 4">NCTC13063</strain>
    </source>
</reference>
<proteinExistence type="predicted"/>
<comment type="caution">
    <text evidence="3">The sequence shown here is derived from an EMBL/GenBank/DDBJ whole genome shotgun (WGS) entry which is preliminary data.</text>
</comment>
<dbReference type="Proteomes" id="UP000255283">
    <property type="component" value="Unassembled WGS sequence"/>
</dbReference>
<accession>A0AAQ1ZI32</accession>
<organism evidence="3 4">
    <name type="scientific">Segatella buccae</name>
    <dbReference type="NCBI Taxonomy" id="28126"/>
    <lineage>
        <taxon>Bacteria</taxon>
        <taxon>Pseudomonadati</taxon>
        <taxon>Bacteroidota</taxon>
        <taxon>Bacteroidia</taxon>
        <taxon>Bacteroidales</taxon>
        <taxon>Prevotellaceae</taxon>
        <taxon>Segatella</taxon>
    </lineage>
</organism>
<evidence type="ECO:0000313" key="4">
    <source>
        <dbReference type="Proteomes" id="UP000255283"/>
    </source>
</evidence>
<name>A0AAQ1ZI32_9BACT</name>
<dbReference type="InterPro" id="IPR025665">
    <property type="entry name" value="Beta-barrel_OMP_2"/>
</dbReference>
<dbReference type="RefSeq" id="WP_004345431.1">
    <property type="nucleotide sequence ID" value="NZ_CALLWX010000009.1"/>
</dbReference>
<evidence type="ECO:0000259" key="2">
    <source>
        <dbReference type="Pfam" id="PF13568"/>
    </source>
</evidence>
<sequence length="228" mass="24646">MKKLLFLSLAVIASILPASAQYYPDGRPIPPRHRHHSGSNYTMGTYPEQDIYYGFRIGLGVSTVSSDSPQLDGNSAKSGLNVGAIVGKRLTTAAPLYFETGLFYTEKGGKSNYGSGKFTYGLNYLEVPLVVKYKFFPADNVSIEPYGGGYLACGVGGKIKDYGKRAAFSSFEDGYFNRFDGGLKIGCDVSFQMLTIGIGYDIGLANVGQDVFDDTRTGCFNLNVGVTF</sequence>
<gene>
    <name evidence="3" type="ORF">NCTC13063_01024</name>
</gene>
<evidence type="ECO:0000256" key="1">
    <source>
        <dbReference type="SAM" id="SignalP"/>
    </source>
</evidence>
<dbReference type="AlphaFoldDB" id="A0AAQ1ZI32"/>
<feature type="chain" id="PRO_5042911190" description="Outer membrane protein beta-barrel domain-containing protein" evidence="1">
    <location>
        <begin position="21"/>
        <end position="228"/>
    </location>
</feature>
<dbReference type="Pfam" id="PF13568">
    <property type="entry name" value="OMP_b-brl_2"/>
    <property type="match status" value="1"/>
</dbReference>
<keyword evidence="1" id="KW-0732">Signal</keyword>
<feature type="signal peptide" evidence="1">
    <location>
        <begin position="1"/>
        <end position="20"/>
    </location>
</feature>
<dbReference type="GeneID" id="93536164"/>
<dbReference type="EMBL" id="UGTJ01000001">
    <property type="protein sequence ID" value="SUB79754.1"/>
    <property type="molecule type" value="Genomic_DNA"/>
</dbReference>